<sequence>MAASQKARAAAAIRFRDAFSRLCWPCKWYAEDCKTPTFTGDILTEKNRRYINNYNGSDFMEDAIDEALDVLERFKDRQKKEEKSSPLAPMGPNGEFLPGPPVAHFCPGDIGLYQYKFDDCEGVQLSAMDNTLLQAGRNTQIKQPVLASIYCAVGPCNVAIEPEGRSLQFEPGAKSFIFHLFYDHIPSYAELYGDVAAYPLIKMPENHPVINGEPVHMRFTKETWMGSSDTYPMKHRPWNTLSGDQARELIHIYEAKQNAAAATKEMNSRKTHKNNNRSCAEPKATSDKPGSTEFIIGFRAPILPQPHAGGVFSSLLATRRENLPGQNMPA</sequence>
<proteinExistence type="predicted"/>
<keyword evidence="3" id="KW-1185">Reference proteome</keyword>
<evidence type="ECO:0000313" key="2">
    <source>
        <dbReference type="EMBL" id="OAM91690.1"/>
    </source>
</evidence>
<evidence type="ECO:0000313" key="3">
    <source>
        <dbReference type="Proteomes" id="UP000078486"/>
    </source>
</evidence>
<dbReference type="EMBL" id="LRRQ01000016">
    <property type="protein sequence ID" value="OAM91690.1"/>
    <property type="molecule type" value="Genomic_DNA"/>
</dbReference>
<dbReference type="AlphaFoldDB" id="A0A178IP67"/>
<protein>
    <submittedName>
        <fullName evidence="2">Uncharacterized protein</fullName>
    </submittedName>
</protein>
<comment type="caution">
    <text evidence="2">The sequence shown here is derived from an EMBL/GenBank/DDBJ whole genome shotgun (WGS) entry which is preliminary data.</text>
</comment>
<name>A0A178IP67_9BACT</name>
<reference evidence="2 3" key="1">
    <citation type="submission" date="2016-01" db="EMBL/GenBank/DDBJ databases">
        <title>High potential of lignocellulose degradation of a new Verrucomicrobia species.</title>
        <authorList>
            <person name="Wang Y."/>
            <person name="Shi Y."/>
            <person name="Qiu Z."/>
            <person name="Liu S."/>
            <person name="Yang H."/>
        </authorList>
    </citation>
    <scope>NUCLEOTIDE SEQUENCE [LARGE SCALE GENOMIC DNA]</scope>
    <source>
        <strain evidence="2 3">TSB47</strain>
    </source>
</reference>
<dbReference type="Proteomes" id="UP000078486">
    <property type="component" value="Unassembled WGS sequence"/>
</dbReference>
<accession>A0A178IP67</accession>
<evidence type="ECO:0000256" key="1">
    <source>
        <dbReference type="SAM" id="MobiDB-lite"/>
    </source>
</evidence>
<feature type="region of interest" description="Disordered" evidence="1">
    <location>
        <begin position="263"/>
        <end position="291"/>
    </location>
</feature>
<gene>
    <name evidence="2" type="ORF">AW736_01815</name>
</gene>
<organism evidence="2 3">
    <name type="scientific">Termitidicoccus mucosus</name>
    <dbReference type="NCBI Taxonomy" id="1184151"/>
    <lineage>
        <taxon>Bacteria</taxon>
        <taxon>Pseudomonadati</taxon>
        <taxon>Verrucomicrobiota</taxon>
        <taxon>Opitutia</taxon>
        <taxon>Opitutales</taxon>
        <taxon>Opitutaceae</taxon>
        <taxon>Termitidicoccus</taxon>
    </lineage>
</organism>